<dbReference type="CDD" id="cd11592">
    <property type="entry name" value="Agmatinase_PAH"/>
    <property type="match status" value="1"/>
</dbReference>
<evidence type="ECO:0000256" key="3">
    <source>
        <dbReference type="ARBA" id="ARBA00022801"/>
    </source>
</evidence>
<dbReference type="SUPFAM" id="SSF52768">
    <property type="entry name" value="Arginase/deacetylase"/>
    <property type="match status" value="1"/>
</dbReference>
<dbReference type="Gene3D" id="3.40.800.10">
    <property type="entry name" value="Ureohydrolase domain"/>
    <property type="match status" value="1"/>
</dbReference>
<dbReference type="InterPro" id="IPR020855">
    <property type="entry name" value="Ureohydrolase_Mn_BS"/>
</dbReference>
<dbReference type="NCBIfam" id="TIGR01230">
    <property type="entry name" value="agmatinase"/>
    <property type="match status" value="1"/>
</dbReference>
<evidence type="ECO:0000256" key="1">
    <source>
        <dbReference type="ARBA" id="ARBA00009227"/>
    </source>
</evidence>
<accession>B3TB74</accession>
<dbReference type="PROSITE" id="PS51409">
    <property type="entry name" value="ARGINASE_2"/>
    <property type="match status" value="1"/>
</dbReference>
<dbReference type="PANTHER" id="PTHR11358">
    <property type="entry name" value="ARGINASE/AGMATINASE"/>
    <property type="match status" value="1"/>
</dbReference>
<sequence>MGGGMMDDASGRLHLSGFDPMMEPRYTGIPTFMRAPLVHDPAEVDIAMIGVPFDGGVTNRTGARHGPREIRNASSLMRAIHHASRINPHAICRVGDLGDVRFPRLFDIAATMDDIAEFYTRVHAAGATPLTAGGDHAITYPIMRAIGADRPVGMVHIDAHTDTKDDFLGCKLYHGAPFRRAVEDGVLDPKRAVQIGIRGPQNTVEGWDYSIEAGMRVIYMEEFTDMGVEAVIAEARRVVGDGPTYITFDIDGLDPVYAPGTGTPEVGGLTTIEAQRLIRGLRGLHLVGGDLVEVAPPFDPSGNTALVGATMMYEMLCVIADTVAARR</sequence>
<keyword evidence="3" id="KW-0378">Hydrolase</keyword>
<dbReference type="PIRSF" id="PIRSF036979">
    <property type="entry name" value="Arginase"/>
    <property type="match status" value="1"/>
</dbReference>
<dbReference type="AlphaFoldDB" id="B3TB74"/>
<name>B3TB74_9ZZZZ</name>
<proteinExistence type="inferred from homology"/>
<dbReference type="InterPro" id="IPR023696">
    <property type="entry name" value="Ureohydrolase_dom_sf"/>
</dbReference>
<comment type="similarity">
    <text evidence="1">Belongs to the arginase family. Agmatinase subfamily.</text>
</comment>
<dbReference type="GO" id="GO:0008783">
    <property type="term" value="F:agmatinase activity"/>
    <property type="evidence" value="ECO:0007669"/>
    <property type="project" value="TreeGrafter"/>
</dbReference>
<organism evidence="4">
    <name type="scientific">uncultured marine microorganism HF4000_APKG8L7</name>
    <dbReference type="NCBI Taxonomy" id="455556"/>
    <lineage>
        <taxon>unclassified sequences</taxon>
        <taxon>environmental samples</taxon>
    </lineage>
</organism>
<dbReference type="GO" id="GO:0046872">
    <property type="term" value="F:metal ion binding"/>
    <property type="evidence" value="ECO:0007669"/>
    <property type="project" value="UniProtKB-KW"/>
</dbReference>
<dbReference type="EMBL" id="EU016659">
    <property type="protein sequence ID" value="ABZ09833.1"/>
    <property type="molecule type" value="Genomic_DNA"/>
</dbReference>
<gene>
    <name evidence="4" type="ORF">ALOHA_HF4000APKG8L7ctg1g8</name>
</gene>
<dbReference type="InterPro" id="IPR006035">
    <property type="entry name" value="Ureohydrolase"/>
</dbReference>
<dbReference type="PANTHER" id="PTHR11358:SF26">
    <property type="entry name" value="GUANIDINO ACID HYDROLASE, MITOCHONDRIAL"/>
    <property type="match status" value="1"/>
</dbReference>
<protein>
    <submittedName>
        <fullName evidence="4">Putative arginase family protein</fullName>
    </submittedName>
</protein>
<evidence type="ECO:0000313" key="4">
    <source>
        <dbReference type="EMBL" id="ABZ09833.1"/>
    </source>
</evidence>
<dbReference type="InterPro" id="IPR005925">
    <property type="entry name" value="Agmatinase-rel"/>
</dbReference>
<dbReference type="PRINTS" id="PR00116">
    <property type="entry name" value="ARGINASE"/>
</dbReference>
<evidence type="ECO:0000256" key="2">
    <source>
        <dbReference type="ARBA" id="ARBA00022723"/>
    </source>
</evidence>
<dbReference type="PROSITE" id="PS01053">
    <property type="entry name" value="ARGINASE_1"/>
    <property type="match status" value="1"/>
</dbReference>
<keyword evidence="2" id="KW-0479">Metal-binding</keyword>
<dbReference type="Pfam" id="PF00491">
    <property type="entry name" value="Arginase"/>
    <property type="match status" value="1"/>
</dbReference>
<reference evidence="4" key="1">
    <citation type="journal article" date="2008" name="ISME J.">
        <title>Genomic patterns of recombination, clonal divergence and environment in marine microbial populations.</title>
        <authorList>
            <person name="Konstantinidis K.T."/>
            <person name="Delong E.F."/>
        </authorList>
    </citation>
    <scope>NUCLEOTIDE SEQUENCE</scope>
</reference>
<dbReference type="GO" id="GO:0033389">
    <property type="term" value="P:putrescine biosynthetic process from arginine, via agmatine"/>
    <property type="evidence" value="ECO:0007669"/>
    <property type="project" value="TreeGrafter"/>
</dbReference>